<dbReference type="GO" id="GO:0008376">
    <property type="term" value="F:acetylgalactosaminyltransferase activity"/>
    <property type="evidence" value="ECO:0007669"/>
    <property type="project" value="TreeGrafter"/>
</dbReference>
<name>A0A9J7H9N2_CRIGR</name>
<protein>
    <recommendedName>
        <fullName evidence="12">Beta-1,4 N-acetylgalactosaminyltransferase</fullName>
    </recommendedName>
</protein>
<reference evidence="17" key="3">
    <citation type="submission" date="2025-08" db="UniProtKB">
        <authorList>
            <consortium name="RefSeq"/>
        </authorList>
    </citation>
    <scope>IDENTIFICATION</scope>
    <source>
        <strain evidence="17">17A/GY</strain>
        <tissue evidence="17">Liver</tissue>
    </source>
</reference>
<evidence type="ECO:0000259" key="15">
    <source>
        <dbReference type="Pfam" id="PF00535"/>
    </source>
</evidence>
<evidence type="ECO:0000256" key="8">
    <source>
        <dbReference type="ARBA" id="ARBA00022989"/>
    </source>
</evidence>
<accession>A0A9J7H9N2</accession>
<comment type="subcellular location">
    <subcellularLocation>
        <location evidence="1">Golgi apparatus membrane</location>
        <topology evidence="1">Single-pass type II membrane protein</topology>
    </subcellularLocation>
</comment>
<dbReference type="InterPro" id="IPR001173">
    <property type="entry name" value="Glyco_trans_2-like"/>
</dbReference>
<sequence length="536" mass="59597">MGGLGNLRDPPRQRNREPRPTPLLSPWSPLIFPHLRMRLGRRALYALVLLLACASLGLLYASTRDAPSLPNPLALWSPPRGPPRLDLPDLAPEPRYAHIPVKIKEQVVGLLTQNNCSCESRGGSFAFPFQRQVRAVDLTKAFDTEELKAVLVTREQEYQAFLARSQSLADQLLIAPANSPLQYPLQGVEVQPLRSILVPGLSLQEASAQEVYQVNLSASLGTWDVAGEVTGVTLTGEGQPDLTLASPGLDRLNRQLQLITYSSRSYQGNTADTAQYNISALVTIATKTFLRYDRLRSLIASIRRFYPTITIVIADDSDKPERISDPLVEHYLMPFGKGWFAGRNLAVSQVTTKYVLWVDDDFVFTARTRLEKLVDVLERTALDLVGGSVREISGFSTTYRQLLSVEPGAPGLGDCLRQKRGFHHELVGFPNCVVTDGVVNFFLARTDKVREVGFDPRLNRVAHLEFFLDGLGSLRVGSCSDVVVDHASKVKLPWTSKDAGAETYARYRYPGSLDQSQVAKHRLLFFKHRLQCMTAE</sequence>
<proteinExistence type="inferred from homology"/>
<dbReference type="AlphaFoldDB" id="A0A9J7H9N2"/>
<dbReference type="InterPro" id="IPR011143">
    <property type="entry name" value="GM2_synthase"/>
</dbReference>
<evidence type="ECO:0000256" key="5">
    <source>
        <dbReference type="ARBA" id="ARBA00022679"/>
    </source>
</evidence>
<keyword evidence="16" id="KW-1185">Reference proteome</keyword>
<gene>
    <name evidence="17" type="primary">B4galnt1</name>
</gene>
<keyword evidence="4 12" id="KW-0328">Glycosyltransferase</keyword>
<reference evidence="16" key="2">
    <citation type="journal article" date="2020" name="Biotechnol. Bioeng.">
        <title>Chromosome-scale scaffolds for the Chinese hamster reference genome assembly to facilitate the study of the CHO epigenome.</title>
        <authorList>
            <person name="Hilliard W."/>
            <person name="MacDonald M."/>
            <person name="Lee K.H."/>
        </authorList>
    </citation>
    <scope>NUCLEOTIDE SEQUENCE [LARGE SCALE GENOMIC DNA]</scope>
    <source>
        <strain evidence="16">17A/GY</strain>
    </source>
</reference>
<evidence type="ECO:0000256" key="14">
    <source>
        <dbReference type="SAM" id="Phobius"/>
    </source>
</evidence>
<evidence type="ECO:0000256" key="2">
    <source>
        <dbReference type="ARBA" id="ARBA00006739"/>
    </source>
</evidence>
<dbReference type="Gene3D" id="3.90.550.10">
    <property type="entry name" value="Spore Coat Polysaccharide Biosynthesis Protein SpsA, Chain A"/>
    <property type="match status" value="1"/>
</dbReference>
<feature type="compositionally biased region" description="Basic and acidic residues" evidence="13">
    <location>
        <begin position="9"/>
        <end position="19"/>
    </location>
</feature>
<evidence type="ECO:0000256" key="4">
    <source>
        <dbReference type="ARBA" id="ARBA00022676"/>
    </source>
</evidence>
<evidence type="ECO:0000256" key="6">
    <source>
        <dbReference type="ARBA" id="ARBA00022692"/>
    </source>
</evidence>
<evidence type="ECO:0000313" key="16">
    <source>
        <dbReference type="Proteomes" id="UP001108280"/>
    </source>
</evidence>
<dbReference type="GO" id="GO:0000139">
    <property type="term" value="C:Golgi membrane"/>
    <property type="evidence" value="ECO:0007669"/>
    <property type="project" value="UniProtKB-SubCell"/>
</dbReference>
<keyword evidence="6 14" id="KW-0812">Transmembrane</keyword>
<dbReference type="PANTHER" id="PTHR15046">
    <property type="entry name" value="GLYCO_TRANS_2-LIKE DOMAIN-CONTAINING PROTEIN"/>
    <property type="match status" value="1"/>
</dbReference>
<evidence type="ECO:0000313" key="17">
    <source>
        <dbReference type="RefSeq" id="XP_035307814.1"/>
    </source>
</evidence>
<dbReference type="GO" id="GO:0001574">
    <property type="term" value="P:ganglioside biosynthetic process"/>
    <property type="evidence" value="ECO:0007669"/>
    <property type="project" value="TreeGrafter"/>
</dbReference>
<reference evidence="16" key="1">
    <citation type="journal article" date="2018" name="Biotechnol. Bioeng.">
        <title>A reference genome of the Chinese hamster based on a hybrid assembly strategy.</title>
        <authorList>
            <person name="Rupp O."/>
            <person name="MacDonald M.L."/>
            <person name="Li S."/>
            <person name="Dhiman H."/>
            <person name="Polson S."/>
            <person name="Griep S."/>
            <person name="Heffner K."/>
            <person name="Hernandez I."/>
            <person name="Brinkrolf K."/>
            <person name="Jadhav V."/>
            <person name="Samoudi M."/>
            <person name="Hao H."/>
            <person name="Kingham B."/>
            <person name="Goesmann A."/>
            <person name="Betenbaugh M.J."/>
            <person name="Lewis N.E."/>
            <person name="Borth N."/>
            <person name="Lee K.H."/>
        </authorList>
    </citation>
    <scope>NUCLEOTIDE SEQUENCE [LARGE SCALE GENOMIC DNA]</scope>
    <source>
        <strain evidence="16">17A/GY</strain>
    </source>
</reference>
<evidence type="ECO:0000256" key="10">
    <source>
        <dbReference type="ARBA" id="ARBA00023136"/>
    </source>
</evidence>
<dbReference type="PIRSF" id="PIRSF000474">
    <property type="entry name" value="GM2_GD2_synthase"/>
    <property type="match status" value="1"/>
</dbReference>
<keyword evidence="5 12" id="KW-0808">Transferase</keyword>
<feature type="region of interest" description="Disordered" evidence="13">
    <location>
        <begin position="1"/>
        <end position="21"/>
    </location>
</feature>
<keyword evidence="7" id="KW-0735">Signal-anchor</keyword>
<dbReference type="CTD" id="2583"/>
<keyword evidence="8 14" id="KW-1133">Transmembrane helix</keyword>
<comment type="subunit">
    <text evidence="3">Homodimer; disulfide-linked.</text>
</comment>
<evidence type="ECO:0000256" key="1">
    <source>
        <dbReference type="ARBA" id="ARBA00004323"/>
    </source>
</evidence>
<evidence type="ECO:0000256" key="12">
    <source>
        <dbReference type="PIRNR" id="PIRNR000474"/>
    </source>
</evidence>
<evidence type="ECO:0000256" key="7">
    <source>
        <dbReference type="ARBA" id="ARBA00022968"/>
    </source>
</evidence>
<evidence type="ECO:0000256" key="13">
    <source>
        <dbReference type="SAM" id="MobiDB-lite"/>
    </source>
</evidence>
<organism evidence="16 17">
    <name type="scientific">Cricetulus griseus</name>
    <name type="common">Chinese hamster</name>
    <name type="synonym">Cricetulus barabensis griseus</name>
    <dbReference type="NCBI Taxonomy" id="10029"/>
    <lineage>
        <taxon>Eukaryota</taxon>
        <taxon>Metazoa</taxon>
        <taxon>Chordata</taxon>
        <taxon>Craniata</taxon>
        <taxon>Vertebrata</taxon>
        <taxon>Euteleostomi</taxon>
        <taxon>Mammalia</taxon>
        <taxon>Eutheria</taxon>
        <taxon>Euarchontoglires</taxon>
        <taxon>Glires</taxon>
        <taxon>Rodentia</taxon>
        <taxon>Myomorpha</taxon>
        <taxon>Muroidea</taxon>
        <taxon>Cricetidae</taxon>
        <taxon>Cricetinae</taxon>
        <taxon>Cricetulus</taxon>
    </lineage>
</organism>
<dbReference type="CDD" id="cd00761">
    <property type="entry name" value="Glyco_tranf_GTA_type"/>
    <property type="match status" value="1"/>
</dbReference>
<dbReference type="RefSeq" id="XP_035307814.1">
    <property type="nucleotide sequence ID" value="XM_035451923.1"/>
</dbReference>
<feature type="domain" description="Glycosyltransferase 2-like" evidence="15">
    <location>
        <begin position="284"/>
        <end position="451"/>
    </location>
</feature>
<dbReference type="GeneID" id="100764682"/>
<dbReference type="FunFam" id="3.90.550.10:FF:000076">
    <property type="entry name" value="Beta-1,4 N-acetylgalactosaminyltransferase"/>
    <property type="match status" value="1"/>
</dbReference>
<dbReference type="SUPFAM" id="SSF53448">
    <property type="entry name" value="Nucleotide-diphospho-sugar transferases"/>
    <property type="match status" value="1"/>
</dbReference>
<keyword evidence="10 12" id="KW-0472">Membrane</keyword>
<keyword evidence="11" id="KW-1015">Disulfide bond</keyword>
<comment type="similarity">
    <text evidence="2 12">Belongs to the glycosyltransferase 2 family.</text>
</comment>
<dbReference type="Proteomes" id="UP001108280">
    <property type="component" value="Chromosome 1"/>
</dbReference>
<dbReference type="InterPro" id="IPR029044">
    <property type="entry name" value="Nucleotide-diphossugar_trans"/>
</dbReference>
<evidence type="ECO:0000256" key="11">
    <source>
        <dbReference type="ARBA" id="ARBA00023157"/>
    </source>
</evidence>
<keyword evidence="9 12" id="KW-0333">Golgi apparatus</keyword>
<feature type="transmembrane region" description="Helical" evidence="14">
    <location>
        <begin position="43"/>
        <end position="61"/>
    </location>
</feature>
<evidence type="ECO:0000256" key="9">
    <source>
        <dbReference type="ARBA" id="ARBA00023034"/>
    </source>
</evidence>
<dbReference type="Pfam" id="PF00535">
    <property type="entry name" value="Glycos_transf_2"/>
    <property type="match status" value="1"/>
</dbReference>
<evidence type="ECO:0000256" key="3">
    <source>
        <dbReference type="ARBA" id="ARBA00011748"/>
    </source>
</evidence>
<dbReference type="PANTHER" id="PTHR15046:SF1">
    <property type="entry name" value="BETA-1,4 N-ACETYLGALACTOSAMINYLTRANSFERASE 1"/>
    <property type="match status" value="1"/>
</dbReference>